<proteinExistence type="predicted"/>
<dbReference type="Proteomes" id="UP000724584">
    <property type="component" value="Unassembled WGS sequence"/>
</dbReference>
<name>A0ACB7P1R5_9PEZI</name>
<gene>
    <name evidence="1" type="ORF">F5144DRAFT_631183</name>
</gene>
<keyword evidence="2" id="KW-1185">Reference proteome</keyword>
<accession>A0ACB7P1R5</accession>
<sequence length="363" mass="39545">MDVFRFFRPSGEPKEDRIGKRRAQVRRAQQTYRLRKDLYTKSLENEISRLRTVETDLLRETQHLNGTIQTLENLLADRGVNVDLHVPSDSASEGRPTWPSTPLAANHFIAEQPQGAQLGVPQALPADDRASFWPELWQEPRPTNGGGISLGYATPSPSDRQVAAVPAVPSCAPSCVPSHHKPRHDDVDAATTMGMDLEAPCLPHLHGDPTNPDQPCGHALTVSSQLLAISSPTQPTSPLPSTTHPPPPSPLWPSPPPPPLCPPSPPSPKTLHDACARTPASILDRLLTLSAGLDVAPDEVTPVRAWQRVRALPGFERLGGEGVRVLMARLGGVVKCHGFGAVVKEAVFENLMREVFAERRRKF</sequence>
<evidence type="ECO:0000313" key="2">
    <source>
        <dbReference type="Proteomes" id="UP000724584"/>
    </source>
</evidence>
<protein>
    <submittedName>
        <fullName evidence="1">Uncharacterized protein</fullName>
    </submittedName>
</protein>
<organism evidence="1 2">
    <name type="scientific">Chaetomium tenue</name>
    <dbReference type="NCBI Taxonomy" id="1854479"/>
    <lineage>
        <taxon>Eukaryota</taxon>
        <taxon>Fungi</taxon>
        <taxon>Dikarya</taxon>
        <taxon>Ascomycota</taxon>
        <taxon>Pezizomycotina</taxon>
        <taxon>Sordariomycetes</taxon>
        <taxon>Sordariomycetidae</taxon>
        <taxon>Sordariales</taxon>
        <taxon>Chaetomiaceae</taxon>
        <taxon>Chaetomium</taxon>
    </lineage>
</organism>
<comment type="caution">
    <text evidence="1">The sequence shown here is derived from an EMBL/GenBank/DDBJ whole genome shotgun (WGS) entry which is preliminary data.</text>
</comment>
<reference evidence="1 2" key="1">
    <citation type="journal article" date="2021" name="Nat. Commun.">
        <title>Genetic determinants of endophytism in the Arabidopsis root mycobiome.</title>
        <authorList>
            <person name="Mesny F."/>
            <person name="Miyauchi S."/>
            <person name="Thiergart T."/>
            <person name="Pickel B."/>
            <person name="Atanasova L."/>
            <person name="Karlsson M."/>
            <person name="Huettel B."/>
            <person name="Barry K.W."/>
            <person name="Haridas S."/>
            <person name="Chen C."/>
            <person name="Bauer D."/>
            <person name="Andreopoulos W."/>
            <person name="Pangilinan J."/>
            <person name="LaButti K."/>
            <person name="Riley R."/>
            <person name="Lipzen A."/>
            <person name="Clum A."/>
            <person name="Drula E."/>
            <person name="Henrissat B."/>
            <person name="Kohler A."/>
            <person name="Grigoriev I.V."/>
            <person name="Martin F.M."/>
            <person name="Hacquard S."/>
        </authorList>
    </citation>
    <scope>NUCLEOTIDE SEQUENCE [LARGE SCALE GENOMIC DNA]</scope>
    <source>
        <strain evidence="1 2">MPI-SDFR-AT-0079</strain>
    </source>
</reference>
<evidence type="ECO:0000313" key="1">
    <source>
        <dbReference type="EMBL" id="KAH6627943.1"/>
    </source>
</evidence>
<dbReference type="EMBL" id="JAGIZQ010000005">
    <property type="protein sequence ID" value="KAH6627943.1"/>
    <property type="molecule type" value="Genomic_DNA"/>
</dbReference>